<evidence type="ECO:0000313" key="2">
    <source>
        <dbReference type="Proteomes" id="UP000319976"/>
    </source>
</evidence>
<dbReference type="RefSeq" id="WP_231734014.1">
    <property type="nucleotide sequence ID" value="NZ_CP036316.1"/>
</dbReference>
<name>A0A517TAD6_9PLAN</name>
<dbReference type="AlphaFoldDB" id="A0A517TAD6"/>
<keyword evidence="2" id="KW-1185">Reference proteome</keyword>
<gene>
    <name evidence="1" type="ORF">V22_25830</name>
</gene>
<dbReference type="KEGG" id="chya:V22_25830"/>
<sequence>MSKSNSGDNQEQGKSASRVICRPPLSREEYVEQRHFFREFRRRIRQNVPSQEALAQIREEILATTQLPHAIDFMRTEIMHSGRLSDAVARIPHYFTPFQNFILQCSEEERTKFDQRIALAILERQAAYLSKKPTRGGLFLYQFESIARNRLGYDRSLEAVAADPLFDDAWSAFIQFVSRNLGVIDLADMIYLRSERYPIDRKKMKKGEGFSSDVPVLFGDSEGRIAKANRGKDPLFFFSALQRQLGYPRVPRPKRKPDEPVFPAPLEERLQRIEKRILIIEAEQKGGLDLEEFYKRPPKFTDDPTNLSE</sequence>
<proteinExistence type="predicted"/>
<organism evidence="1 2">
    <name type="scientific">Calycomorphotria hydatis</name>
    <dbReference type="NCBI Taxonomy" id="2528027"/>
    <lineage>
        <taxon>Bacteria</taxon>
        <taxon>Pseudomonadati</taxon>
        <taxon>Planctomycetota</taxon>
        <taxon>Planctomycetia</taxon>
        <taxon>Planctomycetales</taxon>
        <taxon>Planctomycetaceae</taxon>
        <taxon>Calycomorphotria</taxon>
    </lineage>
</organism>
<dbReference type="EMBL" id="CP036316">
    <property type="protein sequence ID" value="QDT65334.1"/>
    <property type="molecule type" value="Genomic_DNA"/>
</dbReference>
<reference evidence="1 2" key="1">
    <citation type="submission" date="2019-02" db="EMBL/GenBank/DDBJ databases">
        <title>Deep-cultivation of Planctomycetes and their phenomic and genomic characterization uncovers novel biology.</title>
        <authorList>
            <person name="Wiegand S."/>
            <person name="Jogler M."/>
            <person name="Boedeker C."/>
            <person name="Pinto D."/>
            <person name="Vollmers J."/>
            <person name="Rivas-Marin E."/>
            <person name="Kohn T."/>
            <person name="Peeters S.H."/>
            <person name="Heuer A."/>
            <person name="Rast P."/>
            <person name="Oberbeckmann S."/>
            <person name="Bunk B."/>
            <person name="Jeske O."/>
            <person name="Meyerdierks A."/>
            <person name="Storesund J.E."/>
            <person name="Kallscheuer N."/>
            <person name="Luecker S."/>
            <person name="Lage O.M."/>
            <person name="Pohl T."/>
            <person name="Merkel B.J."/>
            <person name="Hornburger P."/>
            <person name="Mueller R.-W."/>
            <person name="Bruemmer F."/>
            <person name="Labrenz M."/>
            <person name="Spormann A.M."/>
            <person name="Op den Camp H."/>
            <person name="Overmann J."/>
            <person name="Amann R."/>
            <person name="Jetten M.S.M."/>
            <person name="Mascher T."/>
            <person name="Medema M.H."/>
            <person name="Devos D.P."/>
            <person name="Kaster A.-K."/>
            <person name="Ovreas L."/>
            <person name="Rohde M."/>
            <person name="Galperin M.Y."/>
            <person name="Jogler C."/>
        </authorList>
    </citation>
    <scope>NUCLEOTIDE SEQUENCE [LARGE SCALE GENOMIC DNA]</scope>
    <source>
        <strain evidence="1 2">V22</strain>
    </source>
</reference>
<evidence type="ECO:0000313" key="1">
    <source>
        <dbReference type="EMBL" id="QDT65334.1"/>
    </source>
</evidence>
<dbReference type="Proteomes" id="UP000319976">
    <property type="component" value="Chromosome"/>
</dbReference>
<accession>A0A517TAD6</accession>
<protein>
    <submittedName>
        <fullName evidence="1">Uncharacterized protein</fullName>
    </submittedName>
</protein>